<protein>
    <submittedName>
        <fullName evidence="2">N-acetyltransferase</fullName>
    </submittedName>
</protein>
<dbReference type="InterPro" id="IPR000182">
    <property type="entry name" value="GNAT_dom"/>
</dbReference>
<name>A0A3G8YET6_9DEIO</name>
<reference evidence="2 3" key="1">
    <citation type="submission" date="2018-11" db="EMBL/GenBank/DDBJ databases">
        <title>Deinococcus shelandsis sp. nov., isolated from South Shetland Islands soil of Antarctica.</title>
        <authorList>
            <person name="Tian J."/>
        </authorList>
    </citation>
    <scope>NUCLEOTIDE SEQUENCE [LARGE SCALE GENOMIC DNA]</scope>
    <source>
        <strain evidence="2 3">S14-83T</strain>
    </source>
</reference>
<dbReference type="GO" id="GO:0005737">
    <property type="term" value="C:cytoplasm"/>
    <property type="evidence" value="ECO:0007669"/>
    <property type="project" value="TreeGrafter"/>
</dbReference>
<sequence>MSTNFYPPLNLKVITPKLELRGATDELLAQLLPIVRAGVVTRPPDPFDDPMSLYADNPLRERKWLQAIWRGRGNVHPDSWRLYFVVMLNGQAVGMQDLIGVNFDTCRTVTSFSWLAPSARQQGLGREMRAAILHLAFEGFGAGQANSEAFFDNSASNRVSESMGYQPNGTDWATRRGEPAVLNRWRLGREDWEPNRRSDIELIGVEECRAVLSIE</sequence>
<dbReference type="PROSITE" id="PS51186">
    <property type="entry name" value="GNAT"/>
    <property type="match status" value="1"/>
</dbReference>
<dbReference type="RefSeq" id="WP_124869706.1">
    <property type="nucleotide sequence ID" value="NZ_CP034183.1"/>
</dbReference>
<dbReference type="Proteomes" id="UP000276417">
    <property type="component" value="Chromosome 1"/>
</dbReference>
<dbReference type="InterPro" id="IPR016181">
    <property type="entry name" value="Acyl_CoA_acyltransferase"/>
</dbReference>
<dbReference type="SUPFAM" id="SSF55729">
    <property type="entry name" value="Acyl-CoA N-acyltransferases (Nat)"/>
    <property type="match status" value="1"/>
</dbReference>
<dbReference type="GO" id="GO:0008999">
    <property type="term" value="F:protein-N-terminal-alanine acetyltransferase activity"/>
    <property type="evidence" value="ECO:0007669"/>
    <property type="project" value="TreeGrafter"/>
</dbReference>
<dbReference type="Gene3D" id="3.40.630.30">
    <property type="match status" value="1"/>
</dbReference>
<evidence type="ECO:0000259" key="1">
    <source>
        <dbReference type="PROSITE" id="PS51186"/>
    </source>
</evidence>
<dbReference type="OrthoDB" id="3466127at2"/>
<dbReference type="GO" id="GO:1990189">
    <property type="term" value="F:protein N-terminal-serine acetyltransferase activity"/>
    <property type="evidence" value="ECO:0007669"/>
    <property type="project" value="TreeGrafter"/>
</dbReference>
<keyword evidence="3" id="KW-1185">Reference proteome</keyword>
<dbReference type="AlphaFoldDB" id="A0A3G8YET6"/>
<proteinExistence type="predicted"/>
<dbReference type="PANTHER" id="PTHR43441:SF11">
    <property type="entry name" value="RIBOSOMAL-PROTEIN-SERINE ACETYLTRANSFERASE"/>
    <property type="match status" value="1"/>
</dbReference>
<accession>A0A3G8YET6</accession>
<evidence type="ECO:0000313" key="3">
    <source>
        <dbReference type="Proteomes" id="UP000276417"/>
    </source>
</evidence>
<gene>
    <name evidence="2" type="ORF">EHF33_07820</name>
</gene>
<dbReference type="Pfam" id="PF13302">
    <property type="entry name" value="Acetyltransf_3"/>
    <property type="match status" value="1"/>
</dbReference>
<dbReference type="PANTHER" id="PTHR43441">
    <property type="entry name" value="RIBOSOMAL-PROTEIN-SERINE ACETYLTRANSFERASE"/>
    <property type="match status" value="1"/>
</dbReference>
<keyword evidence="2" id="KW-0808">Transferase</keyword>
<feature type="domain" description="N-acetyltransferase" evidence="1">
    <location>
        <begin position="39"/>
        <end position="188"/>
    </location>
</feature>
<dbReference type="KEGG" id="dph:EHF33_07820"/>
<evidence type="ECO:0000313" key="2">
    <source>
        <dbReference type="EMBL" id="AZI42667.1"/>
    </source>
</evidence>
<organism evidence="2 3">
    <name type="scientific">Deinococcus psychrotolerans</name>
    <dbReference type="NCBI Taxonomy" id="2489213"/>
    <lineage>
        <taxon>Bacteria</taxon>
        <taxon>Thermotogati</taxon>
        <taxon>Deinococcota</taxon>
        <taxon>Deinococci</taxon>
        <taxon>Deinococcales</taxon>
        <taxon>Deinococcaceae</taxon>
        <taxon>Deinococcus</taxon>
    </lineage>
</organism>
<dbReference type="EMBL" id="CP034183">
    <property type="protein sequence ID" value="AZI42667.1"/>
    <property type="molecule type" value="Genomic_DNA"/>
</dbReference>
<dbReference type="InterPro" id="IPR051908">
    <property type="entry name" value="Ribosomal_N-acetyltransferase"/>
</dbReference>